<dbReference type="RefSeq" id="WP_137340917.1">
    <property type="nucleotide sequence ID" value="NZ_BSQH01000013.1"/>
</dbReference>
<keyword evidence="1" id="KW-0812">Transmembrane</keyword>
<reference evidence="2 3" key="1">
    <citation type="submission" date="2019-05" db="EMBL/GenBank/DDBJ databases">
        <title>Dyadobacter AR-3-8 sp. nov., isolated from arctic soil.</title>
        <authorList>
            <person name="Chaudhary D.K."/>
        </authorList>
    </citation>
    <scope>NUCLEOTIDE SEQUENCE [LARGE SCALE GENOMIC DNA]</scope>
    <source>
        <strain evidence="2 3">AR-3-8</strain>
    </source>
</reference>
<evidence type="ECO:0000313" key="3">
    <source>
        <dbReference type="Proteomes" id="UP000304900"/>
    </source>
</evidence>
<keyword evidence="1" id="KW-0472">Membrane</keyword>
<evidence type="ECO:0008006" key="4">
    <source>
        <dbReference type="Google" id="ProtNLM"/>
    </source>
</evidence>
<feature type="transmembrane region" description="Helical" evidence="1">
    <location>
        <begin position="21"/>
        <end position="38"/>
    </location>
</feature>
<keyword evidence="1" id="KW-1133">Transmembrane helix</keyword>
<dbReference type="Proteomes" id="UP000304900">
    <property type="component" value="Unassembled WGS sequence"/>
</dbReference>
<accession>A0A4U6D9X0</accession>
<protein>
    <recommendedName>
        <fullName evidence="4">DoxX family protein</fullName>
    </recommendedName>
</protein>
<dbReference type="PROSITE" id="PS51257">
    <property type="entry name" value="PROKAR_LIPOPROTEIN"/>
    <property type="match status" value="1"/>
</dbReference>
<comment type="caution">
    <text evidence="2">The sequence shown here is derived from an EMBL/GenBank/DDBJ whole genome shotgun (WGS) entry which is preliminary data.</text>
</comment>
<feature type="transmembrane region" description="Helical" evidence="1">
    <location>
        <begin position="103"/>
        <end position="121"/>
    </location>
</feature>
<dbReference type="AlphaFoldDB" id="A0A4U6D9X0"/>
<dbReference type="EMBL" id="SZVO01000007">
    <property type="protein sequence ID" value="TKT91054.1"/>
    <property type="molecule type" value="Genomic_DNA"/>
</dbReference>
<evidence type="ECO:0000256" key="1">
    <source>
        <dbReference type="SAM" id="Phobius"/>
    </source>
</evidence>
<keyword evidence="3" id="KW-1185">Reference proteome</keyword>
<name>A0A4U6D9X0_9BACT</name>
<evidence type="ECO:0000313" key="2">
    <source>
        <dbReference type="EMBL" id="TKT91054.1"/>
    </source>
</evidence>
<sequence>MKNISVAYLNKLPKRPSTRQVATWLTSIMIACFFIDNAVNKVISPKEQLKGGLNDSEIIVVGILLLLFVMLFLIRKTGVWGAFFLIFYMVVTLAQHIKHNKPFAVTASIIVLIVVSVLLRYPKLISRKR</sequence>
<feature type="transmembrane region" description="Helical" evidence="1">
    <location>
        <begin position="79"/>
        <end position="97"/>
    </location>
</feature>
<gene>
    <name evidence="2" type="ORF">FDK13_15470</name>
</gene>
<organism evidence="2 3">
    <name type="scientific">Dyadobacter frigoris</name>
    <dbReference type="NCBI Taxonomy" id="2576211"/>
    <lineage>
        <taxon>Bacteria</taxon>
        <taxon>Pseudomonadati</taxon>
        <taxon>Bacteroidota</taxon>
        <taxon>Cytophagia</taxon>
        <taxon>Cytophagales</taxon>
        <taxon>Spirosomataceae</taxon>
        <taxon>Dyadobacter</taxon>
    </lineage>
</organism>
<feature type="transmembrane region" description="Helical" evidence="1">
    <location>
        <begin position="58"/>
        <end position="74"/>
    </location>
</feature>
<proteinExistence type="predicted"/>